<accession>A0A1B6M6C0</accession>
<feature type="non-terminal residue" evidence="2">
    <location>
        <position position="1"/>
    </location>
</feature>
<gene>
    <name evidence="2" type="ORF">g.1168</name>
</gene>
<evidence type="ECO:0000256" key="1">
    <source>
        <dbReference type="SAM" id="MobiDB-lite"/>
    </source>
</evidence>
<organism evidence="2">
    <name type="scientific">Graphocephala atropunctata</name>
    <dbReference type="NCBI Taxonomy" id="36148"/>
    <lineage>
        <taxon>Eukaryota</taxon>
        <taxon>Metazoa</taxon>
        <taxon>Ecdysozoa</taxon>
        <taxon>Arthropoda</taxon>
        <taxon>Hexapoda</taxon>
        <taxon>Insecta</taxon>
        <taxon>Pterygota</taxon>
        <taxon>Neoptera</taxon>
        <taxon>Paraneoptera</taxon>
        <taxon>Hemiptera</taxon>
        <taxon>Auchenorrhyncha</taxon>
        <taxon>Membracoidea</taxon>
        <taxon>Cicadellidae</taxon>
        <taxon>Cicadellinae</taxon>
        <taxon>Cicadellini</taxon>
        <taxon>Graphocephala</taxon>
    </lineage>
</organism>
<evidence type="ECO:0000313" key="2">
    <source>
        <dbReference type="EMBL" id="JAT31465.1"/>
    </source>
</evidence>
<dbReference type="AlphaFoldDB" id="A0A1B6M6C0"/>
<dbReference type="EMBL" id="GEBQ01008512">
    <property type="protein sequence ID" value="JAT31465.1"/>
    <property type="molecule type" value="Transcribed_RNA"/>
</dbReference>
<sequence>RTTTFTATAKRKHKLRKMFNFGKSSSLDKSDLLSVSDDSTTTEITNKHEESSPLENLQKTKETCSNPKQNYHLYKKNPGESLQNNNQQLPTIQTSTRISFVQNLGINFNKIKERKTASTDQQSNRKLFPSPIKNAHVTLSSTEFTLEQTPVHKTDGMSGNRWLFKQQRKTVFDPDHRLDDGKGNIFQWSSKEPTQPESQDSKEVFNTSCVCSPTAITIDISQQNETTPSLPNRNRFKDIFKFKSPTTMNTTTQVLHFPTIQYSVSTPKSTEISHNTDQTFPVRSSTITNKTLYFSNFIRKLHSQKKPFERHNTSINVYKSFDEFPNSPSIDSKEENIKDLVENNFTYIIRNITKNTNSTLLLHPGYLKYSNSSDESENAQESQSAESALNNITLPHDNSFNMMAYVMKPLENLISIFRATPNNVTQIDFNTSEIQNGSLPDYLHPSNSSIVILAVNNMTNTTEDVHEATLCLFC</sequence>
<protein>
    <submittedName>
        <fullName evidence="2">Uncharacterized protein</fullName>
    </submittedName>
</protein>
<feature type="region of interest" description="Disordered" evidence="1">
    <location>
        <begin position="36"/>
        <end position="60"/>
    </location>
</feature>
<name>A0A1B6M6C0_9HEMI</name>
<reference evidence="2" key="1">
    <citation type="submission" date="2015-11" db="EMBL/GenBank/DDBJ databases">
        <title>De novo transcriptome assembly of four potential Pierce s Disease insect vectors from Arizona vineyards.</title>
        <authorList>
            <person name="Tassone E.E."/>
        </authorList>
    </citation>
    <scope>NUCLEOTIDE SEQUENCE</scope>
</reference>
<proteinExistence type="predicted"/>